<evidence type="ECO:0000313" key="9">
    <source>
        <dbReference type="EMBL" id="CAK8671821.1"/>
    </source>
</evidence>
<feature type="compositionally biased region" description="Basic residues" evidence="6">
    <location>
        <begin position="832"/>
        <end position="846"/>
    </location>
</feature>
<dbReference type="InterPro" id="IPR008532">
    <property type="entry name" value="NFACT_RNA-bd"/>
</dbReference>
<keyword evidence="10" id="KW-1185">Reference proteome</keyword>
<evidence type="ECO:0000259" key="8">
    <source>
        <dbReference type="Pfam" id="PF11923"/>
    </source>
</evidence>
<protein>
    <recommendedName>
        <fullName evidence="11">Nuclear export mediator factor NEMF homolog</fullName>
    </recommendedName>
</protein>
<feature type="region of interest" description="Disordered" evidence="6">
    <location>
        <begin position="415"/>
        <end position="449"/>
    </location>
</feature>
<feature type="domain" description="NFACT protein C-terminal" evidence="8">
    <location>
        <begin position="980"/>
        <end position="1069"/>
    </location>
</feature>
<dbReference type="EMBL" id="CAWYQH010000001">
    <property type="protein sequence ID" value="CAK8671821.1"/>
    <property type="molecule type" value="Genomic_DNA"/>
</dbReference>
<dbReference type="Pfam" id="PF11923">
    <property type="entry name" value="NFACT-C"/>
    <property type="match status" value="1"/>
</dbReference>
<feature type="compositionally biased region" description="Basic and acidic residues" evidence="6">
    <location>
        <begin position="927"/>
        <end position="949"/>
    </location>
</feature>
<keyword evidence="4 5" id="KW-0175">Coiled coil</keyword>
<feature type="compositionally biased region" description="Polar residues" evidence="6">
    <location>
        <begin position="849"/>
        <end position="860"/>
    </location>
</feature>
<feature type="coiled-coil region" evidence="5">
    <location>
        <begin position="307"/>
        <end position="344"/>
    </location>
</feature>
<sequence>MKTRFSTLDICAILPEINKRASGMRLVNVYDIDHKTYLFKLTRTDEKIMLLVESGTRMHLSDFDWPKNPMPSGFSVKLRKHLRGRRLVSVTQLGMDRIVDFQFGSDEAAYHVILELYDRGNIALTDYQYIILNLLRFRKDVVNKGNETTKQENDDVKFAVHEPYPKHTARPVETLISEDRINEILQQANPDHVLKRILNPHLPYGAPCIDHCLAVAGYSINVKLKDLNIPNDVSKLHAALSEAEDCIEKAKTGQCQGCIIQKAEKRSEGELLTNIEFHPFLFEQHKTGPHLKVDSFNKAVDDFYGSLESQKSDMKALQKERAAMKKLENVRRDHETRLEGLRKEQDVDKQKAFIIEANLDLVDQAIKVICSAIANQVDWNEIRDLVADAQVRGDPVAKAIKSLKLETNSMVMALSEPGFDDDDDDSDFLDSSDEEAAEQPQKPKSKPHKVDIDLSLSAYANAQRYYNKKRHAAQKEQRTIDASSKAFKSAEKKTKQTLKEAATVQNIQKARKVFWFEKFLWFISSENYLVIGGRDAQQNEILVKKYFGPDDIYVHADLHGATSCIIKNPSGAPVPPKTLNEAGTMAICHSAAWDAKVVTSAWWVFRDQVSKTAPSGEYLTTGSFLIRGKKNFLPPSYLVYGFGFLFKVDETCVWKHKNERRIRQAEEESTIADDASEELEILSQDEEDKDGKHEILEVKTPLGKTVPQEEDIDQAIKTVADHRNESSTEKITDNALDELQNEEHSLKDNSDATGIKDVKVTAQTDPAKGSIVSFDYPDTIVKLQYETDDRYQLATQENTDEKDDETVVYLGDDVPVPFKVEKANENSSKPKLSAKQRREQKKMRKTQHQETAQPPASSQEPRPKLTHQKEVSIEQQPEQNVAKRGKKNKLKKIKEKYKDQDEEDKKLMMEILQSAKAPKNKDKKGKSKEPEVKKKPPGPQHEKKVHQQRENIAQGEANANSDEEKELVLKAEHLTVTQVDDILDTLTGIPAADDLLLFAIPVCAPYNTMQNYKFKVKLTPGTGKKGKAAKTALNMFQISRDTTQQEKDHFRSVKDHDLSRNMPGKVKVSAPNLQKQKFKGRRR</sequence>
<dbReference type="PANTHER" id="PTHR15239">
    <property type="entry name" value="NUCLEAR EXPORT MEDIATOR FACTOR NEMF"/>
    <property type="match status" value="1"/>
</dbReference>
<keyword evidence="3" id="KW-0963">Cytoplasm</keyword>
<evidence type="ECO:0000256" key="2">
    <source>
        <dbReference type="ARBA" id="ARBA00008318"/>
    </source>
</evidence>
<evidence type="ECO:0008006" key="11">
    <source>
        <dbReference type="Google" id="ProtNLM"/>
    </source>
</evidence>
<proteinExistence type="inferred from homology"/>
<organism evidence="9 10">
    <name type="scientific">Clavelina lepadiformis</name>
    <name type="common">Light-bulb sea squirt</name>
    <name type="synonym">Ascidia lepadiformis</name>
    <dbReference type="NCBI Taxonomy" id="159417"/>
    <lineage>
        <taxon>Eukaryota</taxon>
        <taxon>Metazoa</taxon>
        <taxon>Chordata</taxon>
        <taxon>Tunicata</taxon>
        <taxon>Ascidiacea</taxon>
        <taxon>Aplousobranchia</taxon>
        <taxon>Clavelinidae</taxon>
        <taxon>Clavelina</taxon>
    </lineage>
</organism>
<evidence type="ECO:0000256" key="4">
    <source>
        <dbReference type="ARBA" id="ARBA00023054"/>
    </source>
</evidence>
<comment type="subcellular location">
    <subcellularLocation>
        <location evidence="1">Cytoplasm</location>
    </subcellularLocation>
</comment>
<dbReference type="InterPro" id="IPR021846">
    <property type="entry name" value="NFACT-C"/>
</dbReference>
<feature type="region of interest" description="Disordered" evidence="6">
    <location>
        <begin position="818"/>
        <end position="901"/>
    </location>
</feature>
<accession>A0ABP0EXQ8</accession>
<evidence type="ECO:0000256" key="3">
    <source>
        <dbReference type="ARBA" id="ARBA00022490"/>
    </source>
</evidence>
<dbReference type="Gene3D" id="2.30.310.10">
    <property type="entry name" value="ibrinogen binding protein from staphylococcus aureus domain"/>
    <property type="match status" value="1"/>
</dbReference>
<evidence type="ECO:0000313" key="10">
    <source>
        <dbReference type="Proteomes" id="UP001642483"/>
    </source>
</evidence>
<feature type="region of interest" description="Disordered" evidence="6">
    <location>
        <begin position="913"/>
        <end position="949"/>
    </location>
</feature>
<feature type="compositionally biased region" description="Basic residues" evidence="6">
    <location>
        <begin position="883"/>
        <end position="895"/>
    </location>
</feature>
<feature type="domain" description="NFACT RNA-binding" evidence="7">
    <location>
        <begin position="518"/>
        <end position="628"/>
    </location>
</feature>
<feature type="compositionally biased region" description="Basic and acidic residues" evidence="6">
    <location>
        <begin position="861"/>
        <end position="872"/>
    </location>
</feature>
<evidence type="ECO:0000259" key="7">
    <source>
        <dbReference type="Pfam" id="PF05670"/>
    </source>
</evidence>
<evidence type="ECO:0000256" key="5">
    <source>
        <dbReference type="SAM" id="Coils"/>
    </source>
</evidence>
<dbReference type="Pfam" id="PF05670">
    <property type="entry name" value="NFACT-R_1"/>
    <property type="match status" value="1"/>
</dbReference>
<dbReference type="PANTHER" id="PTHR15239:SF6">
    <property type="entry name" value="RIBOSOME QUALITY CONTROL COMPLEX SUBUNIT NEMF"/>
    <property type="match status" value="1"/>
</dbReference>
<feature type="compositionally biased region" description="Basic and acidic residues" evidence="6">
    <location>
        <begin position="1043"/>
        <end position="1059"/>
    </location>
</feature>
<feature type="compositionally biased region" description="Acidic residues" evidence="6">
    <location>
        <begin position="418"/>
        <end position="437"/>
    </location>
</feature>
<gene>
    <name evidence="9" type="ORF">CVLEPA_LOCUS856</name>
</gene>
<comment type="similarity">
    <text evidence="2">Belongs to the NEMF family.</text>
</comment>
<feature type="region of interest" description="Disordered" evidence="6">
    <location>
        <begin position="1040"/>
        <end position="1083"/>
    </location>
</feature>
<name>A0ABP0EXQ8_CLALP</name>
<evidence type="ECO:0000256" key="6">
    <source>
        <dbReference type="SAM" id="MobiDB-lite"/>
    </source>
</evidence>
<dbReference type="Pfam" id="PF05833">
    <property type="entry name" value="NFACT_N"/>
    <property type="match status" value="1"/>
</dbReference>
<dbReference type="InterPro" id="IPR051608">
    <property type="entry name" value="RQC_Subunit_NEMF"/>
</dbReference>
<evidence type="ECO:0000256" key="1">
    <source>
        <dbReference type="ARBA" id="ARBA00004496"/>
    </source>
</evidence>
<dbReference type="Proteomes" id="UP001642483">
    <property type="component" value="Unassembled WGS sequence"/>
</dbReference>
<comment type="caution">
    <text evidence="9">The sequence shown here is derived from an EMBL/GenBank/DDBJ whole genome shotgun (WGS) entry which is preliminary data.</text>
</comment>
<reference evidence="9 10" key="1">
    <citation type="submission" date="2024-02" db="EMBL/GenBank/DDBJ databases">
        <authorList>
            <person name="Daric V."/>
            <person name="Darras S."/>
        </authorList>
    </citation>
    <scope>NUCLEOTIDE SEQUENCE [LARGE SCALE GENOMIC DNA]</scope>
</reference>